<evidence type="ECO:0000313" key="3">
    <source>
        <dbReference type="Proteomes" id="UP000813427"/>
    </source>
</evidence>
<feature type="chain" id="PRO_5035462895" description="Secreted protein" evidence="1">
    <location>
        <begin position="35"/>
        <end position="112"/>
    </location>
</feature>
<accession>A0A8K0S4U7</accession>
<keyword evidence="1" id="KW-0732">Signal</keyword>
<feature type="signal peptide" evidence="1">
    <location>
        <begin position="1"/>
        <end position="34"/>
    </location>
</feature>
<dbReference type="Proteomes" id="UP000813427">
    <property type="component" value="Unassembled WGS sequence"/>
</dbReference>
<evidence type="ECO:0000313" key="2">
    <source>
        <dbReference type="EMBL" id="KAH7256802.1"/>
    </source>
</evidence>
<evidence type="ECO:0000256" key="1">
    <source>
        <dbReference type="SAM" id="SignalP"/>
    </source>
</evidence>
<gene>
    <name evidence="2" type="ORF">BKA59DRAFT_468527</name>
</gene>
<dbReference type="EMBL" id="JAGPXF010000002">
    <property type="protein sequence ID" value="KAH7256802.1"/>
    <property type="molecule type" value="Genomic_DNA"/>
</dbReference>
<dbReference type="AlphaFoldDB" id="A0A8K0S4U7"/>
<evidence type="ECO:0008006" key="4">
    <source>
        <dbReference type="Google" id="ProtNLM"/>
    </source>
</evidence>
<proteinExistence type="predicted"/>
<reference evidence="2" key="1">
    <citation type="journal article" date="2021" name="Nat. Commun.">
        <title>Genetic determinants of endophytism in the Arabidopsis root mycobiome.</title>
        <authorList>
            <person name="Mesny F."/>
            <person name="Miyauchi S."/>
            <person name="Thiergart T."/>
            <person name="Pickel B."/>
            <person name="Atanasova L."/>
            <person name="Karlsson M."/>
            <person name="Huettel B."/>
            <person name="Barry K.W."/>
            <person name="Haridas S."/>
            <person name="Chen C."/>
            <person name="Bauer D."/>
            <person name="Andreopoulos W."/>
            <person name="Pangilinan J."/>
            <person name="LaButti K."/>
            <person name="Riley R."/>
            <person name="Lipzen A."/>
            <person name="Clum A."/>
            <person name="Drula E."/>
            <person name="Henrissat B."/>
            <person name="Kohler A."/>
            <person name="Grigoriev I.V."/>
            <person name="Martin F.M."/>
            <person name="Hacquard S."/>
        </authorList>
    </citation>
    <scope>NUCLEOTIDE SEQUENCE</scope>
    <source>
        <strain evidence="2">MPI-SDFR-AT-0068</strain>
    </source>
</reference>
<organism evidence="2 3">
    <name type="scientific">Fusarium tricinctum</name>
    <dbReference type="NCBI Taxonomy" id="61284"/>
    <lineage>
        <taxon>Eukaryota</taxon>
        <taxon>Fungi</taxon>
        <taxon>Dikarya</taxon>
        <taxon>Ascomycota</taxon>
        <taxon>Pezizomycotina</taxon>
        <taxon>Sordariomycetes</taxon>
        <taxon>Hypocreomycetidae</taxon>
        <taxon>Hypocreales</taxon>
        <taxon>Nectriaceae</taxon>
        <taxon>Fusarium</taxon>
        <taxon>Fusarium tricinctum species complex</taxon>
    </lineage>
</organism>
<comment type="caution">
    <text evidence="2">The sequence shown here is derived from an EMBL/GenBank/DDBJ whole genome shotgun (WGS) entry which is preliminary data.</text>
</comment>
<sequence>MRGFFKGGLTGLHRLHFIMLTLIPQIYLSTLVTSRHTNIAQLENSSYVNDVWRQQCSLDNINIHMDINHRRPPHTSICRRIAEARCRVIPETNKPLYLVTCQASRNLRAGFF</sequence>
<protein>
    <recommendedName>
        <fullName evidence="4">Secreted protein</fullName>
    </recommendedName>
</protein>
<name>A0A8K0S4U7_9HYPO</name>
<keyword evidence="3" id="KW-1185">Reference proteome</keyword>